<organism evidence="1 2">
    <name type="scientific">Permianibacter aggregans</name>
    <dbReference type="NCBI Taxonomy" id="1510150"/>
    <lineage>
        <taxon>Bacteria</taxon>
        <taxon>Pseudomonadati</taxon>
        <taxon>Pseudomonadota</taxon>
        <taxon>Gammaproteobacteria</taxon>
        <taxon>Pseudomonadales</taxon>
        <taxon>Pseudomonadaceae</taxon>
        <taxon>Permianibacter</taxon>
    </lineage>
</organism>
<keyword evidence="2" id="KW-1185">Reference proteome</keyword>
<dbReference type="AlphaFoldDB" id="A0A4V3D6J5"/>
<evidence type="ECO:0008006" key="3">
    <source>
        <dbReference type="Google" id="ProtNLM"/>
    </source>
</evidence>
<dbReference type="OrthoDB" id="6251702at2"/>
<sequence length="398" mass="45656">MDWLKRRLEPLRQWLPFLPAVNQVAEIQSGMVRPAELQWHLAEQLEALPERLQQALQVEPLAAGDSRFVGREKAIEQLQKSLDDWQRERPSLTAIIAPNGAGMTSLINQVRGSLPSQQKSYYLSLAQRFLETDDVMALFNSLFKLPRAAENIDDLIVLVNDQPRAIVFIDDGHMLLARRMGAKTALEAFMAVLVASQKQHCWIIACANQAWRRLVFTHQLDRYMQRQIELDYLSESEFVEAIEQRLPDGQFPWAERENKKEDEDDPLPDMLKPIYKLCSGQIELGLFFLADALSVNDKQQLCLEKLAVLDVNGLGGSDVEEQFTLAEIFLHGGLTELEHRHMFRLSREQSLLRLDRLHRLGVLTLSRTPGAETSNRYRLNPLLTQATVKQLEHSNRLY</sequence>
<gene>
    <name evidence="1" type="ORF">EV696_12518</name>
</gene>
<dbReference type="Proteomes" id="UP000295375">
    <property type="component" value="Unassembled WGS sequence"/>
</dbReference>
<dbReference type="EMBL" id="SNYM01000025">
    <property type="protein sequence ID" value="TDQ44207.1"/>
    <property type="molecule type" value="Genomic_DNA"/>
</dbReference>
<dbReference type="InterPro" id="IPR027417">
    <property type="entry name" value="P-loop_NTPase"/>
</dbReference>
<protein>
    <recommendedName>
        <fullName evidence="3">Cdc6-like AAA superfamily ATPase</fullName>
    </recommendedName>
</protein>
<proteinExistence type="predicted"/>
<evidence type="ECO:0000313" key="2">
    <source>
        <dbReference type="Proteomes" id="UP000295375"/>
    </source>
</evidence>
<name>A0A4V3D6J5_9GAMM</name>
<comment type="caution">
    <text evidence="1">The sequence shown here is derived from an EMBL/GenBank/DDBJ whole genome shotgun (WGS) entry which is preliminary data.</text>
</comment>
<dbReference type="Gene3D" id="3.40.50.300">
    <property type="entry name" value="P-loop containing nucleotide triphosphate hydrolases"/>
    <property type="match status" value="1"/>
</dbReference>
<dbReference type="SUPFAM" id="SSF52540">
    <property type="entry name" value="P-loop containing nucleoside triphosphate hydrolases"/>
    <property type="match status" value="1"/>
</dbReference>
<dbReference type="RefSeq" id="WP_133593280.1">
    <property type="nucleotide sequence ID" value="NZ_CP037953.1"/>
</dbReference>
<reference evidence="1 2" key="1">
    <citation type="submission" date="2019-03" db="EMBL/GenBank/DDBJ databases">
        <title>Genomic Encyclopedia of Type Strains, Phase IV (KMG-IV): sequencing the most valuable type-strain genomes for metagenomic binning, comparative biology and taxonomic classification.</title>
        <authorList>
            <person name="Goeker M."/>
        </authorList>
    </citation>
    <scope>NUCLEOTIDE SEQUENCE [LARGE SCALE GENOMIC DNA]</scope>
    <source>
        <strain evidence="1 2">DSM 103792</strain>
    </source>
</reference>
<evidence type="ECO:0000313" key="1">
    <source>
        <dbReference type="EMBL" id="TDQ44207.1"/>
    </source>
</evidence>
<accession>A0A4V3D6J5</accession>